<reference evidence="2" key="1">
    <citation type="submission" date="2025-08" db="UniProtKB">
        <authorList>
            <consortium name="RefSeq"/>
        </authorList>
    </citation>
    <scope>IDENTIFICATION</scope>
    <source>
        <tissue evidence="2">Gonad</tissue>
    </source>
</reference>
<dbReference type="KEGG" id="bbel:109473303"/>
<name>A0A6P4YHG0_BRABE</name>
<evidence type="ECO:0000313" key="1">
    <source>
        <dbReference type="Proteomes" id="UP000515135"/>
    </source>
</evidence>
<dbReference type="RefSeq" id="XP_019628735.1">
    <property type="nucleotide sequence ID" value="XM_019773176.1"/>
</dbReference>
<protein>
    <submittedName>
        <fullName evidence="2">Uncharacterized protein LOC109473303</fullName>
    </submittedName>
</protein>
<sequence length="411" mass="47514">MVRDALGCFVGGPDVPVKHMNEFKLRHVAQMALYLNTVGLEFGNDLINVIKTFYTSARGMDDVITGKTTVGDNAVVNKVSEMGGYQTYASTMTAEQIQEMTKSSRQSHMMNESVKTSVQFTMDEMVSVICELVKLPTINTDIIFNALSYELLEPRYMTDLFYAAVRQVEEVYEDPDQIAILVSQICNRPINILGSNRMATFRTELYDMVMPRRFILVRRDSTPNMDHLLNTLLGASSAIVRSFYEICNFIDFDGLTSSDEVITRIQLLEKTVVRNLKKYPTPLNNFSKNWTMHVEASIRPRLIDEFKCLFGTQQCFLMWLELCRRFVDFFRYTDVGNPFECRVVGDHIVPNEQPHPDATMGDSHPYRVLPTNTIYYDGNFYYGFWERGYKCRSYRGLLARVWYDEYYTTLT</sequence>
<evidence type="ECO:0000313" key="2">
    <source>
        <dbReference type="RefSeq" id="XP_019628735.1"/>
    </source>
</evidence>
<dbReference type="AlphaFoldDB" id="A0A6P4YHG0"/>
<dbReference type="GeneID" id="109473303"/>
<accession>A0A6P4YHG0</accession>
<dbReference type="Proteomes" id="UP000515135">
    <property type="component" value="Unplaced"/>
</dbReference>
<keyword evidence="1" id="KW-1185">Reference proteome</keyword>
<organism evidence="1 2">
    <name type="scientific">Branchiostoma belcheri</name>
    <name type="common">Amphioxus</name>
    <dbReference type="NCBI Taxonomy" id="7741"/>
    <lineage>
        <taxon>Eukaryota</taxon>
        <taxon>Metazoa</taxon>
        <taxon>Chordata</taxon>
        <taxon>Cephalochordata</taxon>
        <taxon>Leptocardii</taxon>
        <taxon>Amphioxiformes</taxon>
        <taxon>Branchiostomatidae</taxon>
        <taxon>Branchiostoma</taxon>
    </lineage>
</organism>
<gene>
    <name evidence="2" type="primary">LOC109473303</name>
</gene>
<proteinExistence type="predicted"/>